<organism evidence="1 2">
    <name type="scientific">Roseibium marinum</name>
    <dbReference type="NCBI Taxonomy" id="281252"/>
    <lineage>
        <taxon>Bacteria</taxon>
        <taxon>Pseudomonadati</taxon>
        <taxon>Pseudomonadota</taxon>
        <taxon>Alphaproteobacteria</taxon>
        <taxon>Hyphomicrobiales</taxon>
        <taxon>Stappiaceae</taxon>
        <taxon>Roseibium</taxon>
    </lineage>
</organism>
<protein>
    <submittedName>
        <fullName evidence="1">Glycosyl transferase family 1</fullName>
    </submittedName>
</protein>
<dbReference type="PANTHER" id="PTHR46656">
    <property type="entry name" value="PUTATIVE-RELATED"/>
    <property type="match status" value="1"/>
</dbReference>
<dbReference type="SUPFAM" id="SSF53756">
    <property type="entry name" value="UDP-Glycosyltransferase/glycogen phosphorylase"/>
    <property type="match status" value="1"/>
</dbReference>
<dbReference type="GO" id="GO:0016740">
    <property type="term" value="F:transferase activity"/>
    <property type="evidence" value="ECO:0007669"/>
    <property type="project" value="UniProtKB-KW"/>
</dbReference>
<dbReference type="Pfam" id="PF13692">
    <property type="entry name" value="Glyco_trans_1_4"/>
    <property type="match status" value="1"/>
</dbReference>
<dbReference type="RefSeq" id="WP_146048649.1">
    <property type="nucleotide sequence ID" value="NZ_PPCN01000021.1"/>
</dbReference>
<comment type="caution">
    <text evidence="1">The sequence shown here is derived from an EMBL/GenBank/DDBJ whole genome shotgun (WGS) entry which is preliminary data.</text>
</comment>
<evidence type="ECO:0000313" key="1">
    <source>
        <dbReference type="EMBL" id="POF27801.1"/>
    </source>
</evidence>
<name>A0A2S3UJH0_9HYPH</name>
<proteinExistence type="predicted"/>
<dbReference type="AlphaFoldDB" id="A0A2S3UJH0"/>
<dbReference type="Proteomes" id="UP000236959">
    <property type="component" value="Unassembled WGS sequence"/>
</dbReference>
<dbReference type="CDD" id="cd03801">
    <property type="entry name" value="GT4_PimA-like"/>
    <property type="match status" value="1"/>
</dbReference>
<dbReference type="OrthoDB" id="9790710at2"/>
<dbReference type="EMBL" id="PPCN01000021">
    <property type="protein sequence ID" value="POF27801.1"/>
    <property type="molecule type" value="Genomic_DNA"/>
</dbReference>
<keyword evidence="1" id="KW-0808">Transferase</keyword>
<sequence length="375" mass="41839">MTGRPPVDRWHYFGMLRSAASWSHVAREIIKALDRVGCTVSVTEMVTDRYDGGFELTGLPASTKEAASPAIGLSFEDPRLLRNIRHRPMVSMIVTEANYIPEPWVEPLQRIEKVVVPSRFVWTACRRAGIAGEKLSIVPHGFDPAVFRPRNFHYKSGPVRALYIGSTAYRKGLDILLNAVERLGDLKDRLTLTLKLTDYPDVATRSYVNNTWRIQVARLAECGFSIDVIEDWLSPKELNRIMAGSDILCQPHRGEGFCLPLLEAAATGMAILTTDWGGALDYLNAHSAVLIPATEEYSARQQLPEPDMWSEDARLFGPTVENVALALAELVESQDTRRRLGRSAQQTTKHLTWINAAKRLQEVSLDLTSAQVSAE</sequence>
<accession>A0A2S3UJH0</accession>
<gene>
    <name evidence="1" type="ORF">CLV41_12127</name>
</gene>
<dbReference type="Gene3D" id="3.40.50.2000">
    <property type="entry name" value="Glycogen Phosphorylase B"/>
    <property type="match status" value="1"/>
</dbReference>
<dbReference type="PANTHER" id="PTHR46656:SF3">
    <property type="entry name" value="PUTATIVE-RELATED"/>
    <property type="match status" value="1"/>
</dbReference>
<keyword evidence="2" id="KW-1185">Reference proteome</keyword>
<evidence type="ECO:0000313" key="2">
    <source>
        <dbReference type="Proteomes" id="UP000236959"/>
    </source>
</evidence>
<reference evidence="1 2" key="1">
    <citation type="submission" date="2018-01" db="EMBL/GenBank/DDBJ databases">
        <title>Genomic Encyclopedia of Archaeal and Bacterial Type Strains, Phase II (KMG-II): from individual species to whole genera.</title>
        <authorList>
            <person name="Goeker M."/>
        </authorList>
    </citation>
    <scope>NUCLEOTIDE SEQUENCE [LARGE SCALE GENOMIC DNA]</scope>
    <source>
        <strain evidence="1 2">DSM 17023</strain>
    </source>
</reference>